<dbReference type="RefSeq" id="XP_004337293.1">
    <property type="nucleotide sequence ID" value="XM_004337245.1"/>
</dbReference>
<organism evidence="3 4">
    <name type="scientific">Acanthamoeba castellanii (strain ATCC 30010 / Neff)</name>
    <dbReference type="NCBI Taxonomy" id="1257118"/>
    <lineage>
        <taxon>Eukaryota</taxon>
        <taxon>Amoebozoa</taxon>
        <taxon>Discosea</taxon>
        <taxon>Longamoebia</taxon>
        <taxon>Centramoebida</taxon>
        <taxon>Acanthamoebidae</taxon>
        <taxon>Acanthamoeba</taxon>
    </lineage>
</organism>
<dbReference type="PANTHER" id="PTHR46088:SF1">
    <property type="entry name" value="TUBULIN--TYROSINE LIGASE-LIKE PROTEIN 12"/>
    <property type="match status" value="1"/>
</dbReference>
<evidence type="ECO:0000256" key="1">
    <source>
        <dbReference type="SAM" id="MobiDB-lite"/>
    </source>
</evidence>
<dbReference type="Pfam" id="PF03133">
    <property type="entry name" value="TTL"/>
    <property type="match status" value="1"/>
</dbReference>
<dbReference type="KEGG" id="acan:ACA1_220190"/>
<feature type="region of interest" description="Disordered" evidence="1">
    <location>
        <begin position="247"/>
        <end position="281"/>
    </location>
</feature>
<dbReference type="InterPro" id="IPR027749">
    <property type="entry name" value="TTLL12"/>
</dbReference>
<dbReference type="AlphaFoldDB" id="L8GQL3"/>
<sequence>MQKEDSAAPATQQPTTYDHFLQTHRSQLEGVGLPESLWKRLFIKLKAQIFDAADTFEFEYDPNTTTTGVEYRVVTKKALQPLSDVFVIDHAWTTTADKAREQLRTIPHLLQRMVRLTGVDDEADVTDEEKKKVLVDKVWRAMWRFNHTYTVNTATGDQMTMWYVMDEAGSWITHSDEPNFMVKPIFWLYAGIAYTLMWPIKPLAEEEAVTRDFLLGVTQQRRERFIAFFDDDRREVLAQLIEEEHAEATKNQQPQQHQQGVQASEAKKEGDDAPASQATKAKGKAKLPLKLFTPYKLVRAHLTRKEFIIEDNINLANIWWLYDRIKDFAELKNTDPAQQPVYVNQFPNDACITVKDLLAETVRGVLGEVPWLPLTYNLETQLAAFIADFHGRQEKNEDNVWIVKPWNLTRAMGHLVTDDIGAIVRHIEVGPRVAQKYISRPFLVDQKKFDMRFLVLVKSIEPLEIYLYNVFYLRCANVPYSLEDFENYQKHFTIMNYIEGAELKQIPDTEFIPEYNRQMPHATWQEAVQPKIHQLVLQVFQAAKATKNGIRHLPNCRAIYGLDLMVDADGQPLLLEVNYNPDTTKICKWSPSFWNDALAVLFLDEDKWRDAGAKVTRLS</sequence>
<dbReference type="InterPro" id="IPR057954">
    <property type="entry name" value="SET_TTL12"/>
</dbReference>
<keyword evidence="3" id="KW-0436">Ligase</keyword>
<dbReference type="InterPro" id="IPR004344">
    <property type="entry name" value="TTL/TTLL_fam"/>
</dbReference>
<dbReference type="Gene3D" id="3.30.470.20">
    <property type="entry name" value="ATP-grasp fold, B domain"/>
    <property type="match status" value="1"/>
</dbReference>
<reference evidence="3 4" key="1">
    <citation type="journal article" date="2013" name="Genome Biol.">
        <title>Genome of Acanthamoeba castellanii highlights extensive lateral gene transfer and early evolution of tyrosine kinase signaling.</title>
        <authorList>
            <person name="Clarke M."/>
            <person name="Lohan A.J."/>
            <person name="Liu B."/>
            <person name="Lagkouvardos I."/>
            <person name="Roy S."/>
            <person name="Zafar N."/>
            <person name="Bertelli C."/>
            <person name="Schilde C."/>
            <person name="Kianianmomeni A."/>
            <person name="Burglin T.R."/>
            <person name="Frech C."/>
            <person name="Turcotte B."/>
            <person name="Kopec K.O."/>
            <person name="Synnott J.M."/>
            <person name="Choo C."/>
            <person name="Paponov I."/>
            <person name="Finkler A."/>
            <person name="Soon Heng Tan C."/>
            <person name="Hutchins A.P."/>
            <person name="Weinmeier T."/>
            <person name="Rattei T."/>
            <person name="Chu J.S."/>
            <person name="Gimenez G."/>
            <person name="Irimia M."/>
            <person name="Rigden D.J."/>
            <person name="Fitzpatrick D.A."/>
            <person name="Lorenzo-Morales J."/>
            <person name="Bateman A."/>
            <person name="Chiu C.H."/>
            <person name="Tang P."/>
            <person name="Hegemann P."/>
            <person name="Fromm H."/>
            <person name="Raoult D."/>
            <person name="Greub G."/>
            <person name="Miranda-Saavedra D."/>
            <person name="Chen N."/>
            <person name="Nash P."/>
            <person name="Ginger M.L."/>
            <person name="Horn M."/>
            <person name="Schaap P."/>
            <person name="Caler L."/>
            <person name="Loftus B."/>
        </authorList>
    </citation>
    <scope>NUCLEOTIDE SEQUENCE [LARGE SCALE GENOMIC DNA]</scope>
    <source>
        <strain evidence="3 4">Neff</strain>
    </source>
</reference>
<dbReference type="GO" id="GO:0005737">
    <property type="term" value="C:cytoplasm"/>
    <property type="evidence" value="ECO:0007669"/>
    <property type="project" value="TreeGrafter"/>
</dbReference>
<evidence type="ECO:0000259" key="2">
    <source>
        <dbReference type="Pfam" id="PF25556"/>
    </source>
</evidence>
<dbReference type="Proteomes" id="UP000011083">
    <property type="component" value="Unassembled WGS sequence"/>
</dbReference>
<accession>L8GQL3</accession>
<gene>
    <name evidence="3" type="ORF">ACA1_220190</name>
</gene>
<dbReference type="Pfam" id="PF25556">
    <property type="entry name" value="SET_TTL"/>
    <property type="match status" value="1"/>
</dbReference>
<dbReference type="OMA" id="WTPDCKR"/>
<evidence type="ECO:0000313" key="3">
    <source>
        <dbReference type="EMBL" id="ELR15280.1"/>
    </source>
</evidence>
<keyword evidence="4" id="KW-1185">Reference proteome</keyword>
<dbReference type="PANTHER" id="PTHR46088">
    <property type="entry name" value="TUBULIN--TYROSINE LIGASE-LIKE PROTEIN 12"/>
    <property type="match status" value="1"/>
</dbReference>
<dbReference type="GO" id="GO:0016874">
    <property type="term" value="F:ligase activity"/>
    <property type="evidence" value="ECO:0007669"/>
    <property type="project" value="UniProtKB-KW"/>
</dbReference>
<dbReference type="EMBL" id="KB008036">
    <property type="protein sequence ID" value="ELR15280.1"/>
    <property type="molecule type" value="Genomic_DNA"/>
</dbReference>
<dbReference type="SUPFAM" id="SSF56059">
    <property type="entry name" value="Glutathione synthetase ATP-binding domain-like"/>
    <property type="match status" value="1"/>
</dbReference>
<name>L8GQL3_ACACF</name>
<dbReference type="OrthoDB" id="60477at2759"/>
<protein>
    <submittedName>
        <fullName evidence="3">Tubulin tyrosine ligaselike family, member 12, putative</fullName>
    </submittedName>
</protein>
<feature type="domain" description="Tubulin--tyrosine ligase-like protein 12 SET-like" evidence="2">
    <location>
        <begin position="83"/>
        <end position="220"/>
    </location>
</feature>
<feature type="compositionally biased region" description="Low complexity" evidence="1">
    <location>
        <begin position="252"/>
        <end position="262"/>
    </location>
</feature>
<dbReference type="VEuPathDB" id="AmoebaDB:ACA1_220190"/>
<proteinExistence type="predicted"/>
<dbReference type="GeneID" id="14915928"/>
<evidence type="ECO:0000313" key="4">
    <source>
        <dbReference type="Proteomes" id="UP000011083"/>
    </source>
</evidence>
<dbReference type="PROSITE" id="PS51221">
    <property type="entry name" value="TTL"/>
    <property type="match status" value="1"/>
</dbReference>